<dbReference type="EMBL" id="CABFWE030000016">
    <property type="protein sequence ID" value="CAD7056008.1"/>
    <property type="molecule type" value="Genomic_DNA"/>
</dbReference>
<evidence type="ECO:0000256" key="1">
    <source>
        <dbReference type="SAM" id="MobiDB-lite"/>
    </source>
</evidence>
<sequence>MLPPTSRRVNSIRHRGPSNTPQPCLPNLPFEPKPFLKLRIADVNALQELIIRSVPSRSLIEIQLHLLQIQPYAQLVRLHELTCRAKRFSDFQQSLSEASERVFFGSVAPELVAQPNP</sequence>
<dbReference type="Proteomes" id="UP000601041">
    <property type="component" value="Unassembled WGS sequence"/>
</dbReference>
<organism evidence="2 3">
    <name type="scientific">Pseudorhizobium halotolerans</name>
    <dbReference type="NCBI Taxonomy" id="1233081"/>
    <lineage>
        <taxon>Bacteria</taxon>
        <taxon>Pseudomonadati</taxon>
        <taxon>Pseudomonadota</taxon>
        <taxon>Alphaproteobacteria</taxon>
        <taxon>Hyphomicrobiales</taxon>
        <taxon>Rhizobiaceae</taxon>
        <taxon>Rhizobium/Agrobacterium group</taxon>
        <taxon>Pseudorhizobium</taxon>
    </lineage>
</organism>
<reference evidence="2 3" key="1">
    <citation type="submission" date="2020-11" db="EMBL/GenBank/DDBJ databases">
        <authorList>
            <person name="Lassalle F."/>
        </authorList>
    </citation>
    <scope>NUCLEOTIDE SEQUENCE [LARGE SCALE GENOMIC DNA]</scope>
    <source>
        <strain evidence="2 3">AB21</strain>
    </source>
</reference>
<comment type="caution">
    <text evidence="2">The sequence shown here is derived from an EMBL/GenBank/DDBJ whole genome shotgun (WGS) entry which is preliminary data.</text>
</comment>
<feature type="region of interest" description="Disordered" evidence="1">
    <location>
        <begin position="1"/>
        <end position="26"/>
    </location>
</feature>
<accession>A0ABM8PZ92</accession>
<protein>
    <recommendedName>
        <fullName evidence="4">Phasin protein</fullName>
    </recommendedName>
</protein>
<evidence type="ECO:0000313" key="3">
    <source>
        <dbReference type="Proteomes" id="UP000601041"/>
    </source>
</evidence>
<name>A0ABM8PZ92_9HYPH</name>
<gene>
    <name evidence="2" type="ORF">RHAB21_00839</name>
</gene>
<proteinExistence type="predicted"/>
<evidence type="ECO:0008006" key="4">
    <source>
        <dbReference type="Google" id="ProtNLM"/>
    </source>
</evidence>
<keyword evidence="3" id="KW-1185">Reference proteome</keyword>
<evidence type="ECO:0000313" key="2">
    <source>
        <dbReference type="EMBL" id="CAD7056008.1"/>
    </source>
</evidence>